<protein>
    <recommendedName>
        <fullName evidence="3">Sulfotransferase</fullName>
    </recommendedName>
</protein>
<dbReference type="PANTHER" id="PTHR32175">
    <property type="entry name" value="PROTEIN, PUTATIVE, EXPRESSED-RELATED"/>
    <property type="match status" value="1"/>
</dbReference>
<accession>A0A433JEA6</accession>
<evidence type="ECO:0000313" key="1">
    <source>
        <dbReference type="EMBL" id="RUQ75219.1"/>
    </source>
</evidence>
<name>A0A433JEA6_9PROT</name>
<dbReference type="Proteomes" id="UP000280346">
    <property type="component" value="Unassembled WGS sequence"/>
</dbReference>
<dbReference type="OrthoDB" id="9800698at2"/>
<sequence>MANRFVIVSAARTGSTVLRHMLNNHPNMCCHGELLTRDANAAISRHAGYGGKKSNILDFSVEQLKADPARYIREFVLNPGNFKAVGIKIIYQDLLGTHARGVLDWIRDNKDIKIIHLRRQNRLRRLISHRLAIQSGVFLVHIGGNTPIYDKIKLGLEECIVDFQETIRLELMVDGIFSEHSVKSVTYEHIMNSFSDEIDGVLDFIEVPKVPLTSTLVKLGAKNLNDVVDDYAELRRSAAGTPYESYFD</sequence>
<evidence type="ECO:0000313" key="2">
    <source>
        <dbReference type="Proteomes" id="UP000280346"/>
    </source>
</evidence>
<proteinExistence type="predicted"/>
<dbReference type="InterPro" id="IPR052796">
    <property type="entry name" value="Nod_factor_sulfotransferase"/>
</dbReference>
<keyword evidence="2" id="KW-1185">Reference proteome</keyword>
<dbReference type="EMBL" id="RZIJ01000002">
    <property type="protein sequence ID" value="RUQ75219.1"/>
    <property type="molecule type" value="Genomic_DNA"/>
</dbReference>
<dbReference type="AlphaFoldDB" id="A0A433JEA6"/>
<dbReference type="Gene3D" id="3.40.50.300">
    <property type="entry name" value="P-loop containing nucleotide triphosphate hydrolases"/>
    <property type="match status" value="1"/>
</dbReference>
<gene>
    <name evidence="1" type="ORF">EJ913_05060</name>
</gene>
<evidence type="ECO:0008006" key="3">
    <source>
        <dbReference type="Google" id="ProtNLM"/>
    </source>
</evidence>
<dbReference type="PANTHER" id="PTHR32175:SF26">
    <property type="entry name" value="PROTEIN, PUTATIVE, EXPRESSED-RELATED"/>
    <property type="match status" value="1"/>
</dbReference>
<dbReference type="InterPro" id="IPR027417">
    <property type="entry name" value="P-loop_NTPase"/>
</dbReference>
<dbReference type="RefSeq" id="WP_126995389.1">
    <property type="nucleotide sequence ID" value="NZ_JBNPXW010000002.1"/>
</dbReference>
<organism evidence="1 2">
    <name type="scientific">Azospirillum doebereinerae</name>
    <dbReference type="NCBI Taxonomy" id="92933"/>
    <lineage>
        <taxon>Bacteria</taxon>
        <taxon>Pseudomonadati</taxon>
        <taxon>Pseudomonadota</taxon>
        <taxon>Alphaproteobacteria</taxon>
        <taxon>Rhodospirillales</taxon>
        <taxon>Azospirillaceae</taxon>
        <taxon>Azospirillum</taxon>
    </lineage>
</organism>
<comment type="caution">
    <text evidence="1">The sequence shown here is derived from an EMBL/GenBank/DDBJ whole genome shotgun (WGS) entry which is preliminary data.</text>
</comment>
<dbReference type="SUPFAM" id="SSF52540">
    <property type="entry name" value="P-loop containing nucleoside triphosphate hydrolases"/>
    <property type="match status" value="1"/>
</dbReference>
<reference evidence="1 2" key="1">
    <citation type="submission" date="2018-12" db="EMBL/GenBank/DDBJ databases">
        <authorList>
            <person name="Yang Y."/>
        </authorList>
    </citation>
    <scope>NUCLEOTIDE SEQUENCE [LARGE SCALE GENOMIC DNA]</scope>
    <source>
        <strain evidence="1 2">GSF71</strain>
    </source>
</reference>